<organism evidence="3 4">
    <name type="scientific">Zeimonas arvi</name>
    <dbReference type="NCBI Taxonomy" id="2498847"/>
    <lineage>
        <taxon>Bacteria</taxon>
        <taxon>Pseudomonadati</taxon>
        <taxon>Pseudomonadota</taxon>
        <taxon>Betaproteobacteria</taxon>
        <taxon>Burkholderiales</taxon>
        <taxon>Burkholderiaceae</taxon>
        <taxon>Zeimonas</taxon>
    </lineage>
</organism>
<sequence length="245" mass="25275">MSAPVAVSAAADGVVTITLDRAERGNALSADFVEALIGAFGRAAADASVNTVAFRASGRHFCTGFDLSDLDGETDATLLWRFVRIEMLLDMVWRAPVRTVAIGQGRIMGAGADLFAACDLRLLAPGASLRFPGAGFGIVLGTRRLARRVGDATALRWVSEATTIGADEAAETGLASAVLTVGAGEAGSGALAPVMVDRRTWAGLRAAIADDGSDADLAALVRSASRPGLKARMAAYRERQLGGSR</sequence>
<name>A0A5C8NU85_9BURK</name>
<dbReference type="GO" id="GO:0016853">
    <property type="term" value="F:isomerase activity"/>
    <property type="evidence" value="ECO:0007669"/>
    <property type="project" value="UniProtKB-KW"/>
</dbReference>
<keyword evidence="2" id="KW-0456">Lyase</keyword>
<accession>A0A5C8NU85</accession>
<evidence type="ECO:0000256" key="2">
    <source>
        <dbReference type="ARBA" id="ARBA00023239"/>
    </source>
</evidence>
<keyword evidence="3" id="KW-0413">Isomerase</keyword>
<dbReference type="EMBL" id="VDUY01000005">
    <property type="protein sequence ID" value="TXL64723.1"/>
    <property type="molecule type" value="Genomic_DNA"/>
</dbReference>
<dbReference type="InterPro" id="IPR029045">
    <property type="entry name" value="ClpP/crotonase-like_dom_sf"/>
</dbReference>
<evidence type="ECO:0000313" key="4">
    <source>
        <dbReference type="Proteomes" id="UP000321548"/>
    </source>
</evidence>
<dbReference type="PANTHER" id="PTHR11941:SF169">
    <property type="entry name" value="(7AS)-7A-METHYL-1,5-DIOXO-2,3,5,6,7,7A-HEXAHYDRO-1H-INDENE-CARBOXYL-COA HYDROLASE"/>
    <property type="match status" value="1"/>
</dbReference>
<dbReference type="InterPro" id="IPR001753">
    <property type="entry name" value="Enoyl-CoA_hydra/iso"/>
</dbReference>
<dbReference type="Pfam" id="PF00378">
    <property type="entry name" value="ECH_1"/>
    <property type="match status" value="1"/>
</dbReference>
<comment type="caution">
    <text evidence="3">The sequence shown here is derived from an EMBL/GenBank/DDBJ whole genome shotgun (WGS) entry which is preliminary data.</text>
</comment>
<proteinExistence type="predicted"/>
<protein>
    <submittedName>
        <fullName evidence="3">Enoyl-CoA hydratase/isomerase family protein</fullName>
    </submittedName>
</protein>
<reference evidence="3 4" key="1">
    <citation type="submission" date="2019-06" db="EMBL/GenBank/DDBJ databases">
        <title>Quisquiliibacterium sp. nov., isolated from a maize field.</title>
        <authorList>
            <person name="Lin S.-Y."/>
            <person name="Tsai C.-F."/>
            <person name="Young C.-C."/>
        </authorList>
    </citation>
    <scope>NUCLEOTIDE SEQUENCE [LARGE SCALE GENOMIC DNA]</scope>
    <source>
        <strain evidence="3 4">CC-CFT501</strain>
    </source>
</reference>
<dbReference type="Proteomes" id="UP000321548">
    <property type="component" value="Unassembled WGS sequence"/>
</dbReference>
<dbReference type="RefSeq" id="WP_147704972.1">
    <property type="nucleotide sequence ID" value="NZ_VDUY01000005.1"/>
</dbReference>
<evidence type="ECO:0000256" key="1">
    <source>
        <dbReference type="ARBA" id="ARBA00023098"/>
    </source>
</evidence>
<dbReference type="Gene3D" id="3.90.226.10">
    <property type="entry name" value="2-enoyl-CoA Hydratase, Chain A, domain 1"/>
    <property type="match status" value="1"/>
</dbReference>
<dbReference type="OrthoDB" id="8640486at2"/>
<dbReference type="CDD" id="cd06558">
    <property type="entry name" value="crotonase-like"/>
    <property type="match status" value="1"/>
</dbReference>
<gene>
    <name evidence="3" type="ORF">FHP08_13350</name>
</gene>
<evidence type="ECO:0000313" key="3">
    <source>
        <dbReference type="EMBL" id="TXL64723.1"/>
    </source>
</evidence>
<dbReference type="PANTHER" id="PTHR11941">
    <property type="entry name" value="ENOYL-COA HYDRATASE-RELATED"/>
    <property type="match status" value="1"/>
</dbReference>
<keyword evidence="1" id="KW-0443">Lipid metabolism</keyword>
<dbReference type="AlphaFoldDB" id="A0A5C8NU85"/>
<dbReference type="SUPFAM" id="SSF52096">
    <property type="entry name" value="ClpP/crotonase"/>
    <property type="match status" value="1"/>
</dbReference>
<dbReference type="GO" id="GO:0016829">
    <property type="term" value="F:lyase activity"/>
    <property type="evidence" value="ECO:0007669"/>
    <property type="project" value="UniProtKB-KW"/>
</dbReference>
<keyword evidence="4" id="KW-1185">Reference proteome</keyword>
<dbReference type="GO" id="GO:0006635">
    <property type="term" value="P:fatty acid beta-oxidation"/>
    <property type="evidence" value="ECO:0007669"/>
    <property type="project" value="TreeGrafter"/>
</dbReference>